<dbReference type="FunFam" id="3.40.50.11660:FF:000001">
    <property type="entry name" value="alpha-(1,3)-fucosyltransferase 9"/>
    <property type="match status" value="1"/>
</dbReference>
<evidence type="ECO:0000256" key="15">
    <source>
        <dbReference type="ARBA" id="ARBA00029329"/>
    </source>
</evidence>
<feature type="transmembrane region" description="Helical" evidence="24">
    <location>
        <begin position="94"/>
        <end position="115"/>
    </location>
</feature>
<keyword evidence="5 24" id="KW-0328">Glycosyltransferase</keyword>
<sequence length="442" mass="50874">MLRYAEHNHQFKEKFGLVPPPMSPRLPSHRVWIAASMCKKNAQQGTIFKTDYNRHTFPSRGTPKPPGNTKFSPGLSTFNITREKSMSTSTPHNFLRPLLASVIFLGCLGTLFLMYGNSSIQWLYDPVKTAVCSNQETGIPTIDSNNVTTLLVWLLPFGSKTDLSVCRSLFNIEGCFLTTDRSLYSKADGVLIHHRDIAPDLSNLPKLQRPSFQKWIWMNMESPSNSAKLPGIANLFNLTLSYRLDSGISVPSGSLLTVDTEDFVLPKKTNLVCWIVSNWNENHVRAKYYKEMSKYAPIQVFGNAFGRPIPNDQYSSTMSSCRFYLAFENSIHKDYITEKLFNPLSLGTVPVVLGPSRQNYENLIPGSSFIHVNDFKSPKELVEYLNVLEKNETEYLRYFEWRKDFMVKRPHFWIEHACRACEHLKRHKQYEAFHGLDKWYWN</sequence>
<evidence type="ECO:0000256" key="23">
    <source>
        <dbReference type="ARBA" id="ARBA00043838"/>
    </source>
</evidence>
<dbReference type="PANTHER" id="PTHR11929">
    <property type="entry name" value="ALPHA- 1,3 -FUCOSYLTRANSFERASE"/>
    <property type="match status" value="1"/>
</dbReference>
<dbReference type="GeneTree" id="ENSGT00940000155095"/>
<dbReference type="InterPro" id="IPR038577">
    <property type="entry name" value="GT10-like_C_sf"/>
</dbReference>
<dbReference type="UniPathway" id="UPA00378"/>
<dbReference type="PANTHER" id="PTHR11929:SF10">
    <property type="entry name" value="4-GALACTOSYL-N-ACETYLGLUCOSAMINIDE 3-ALPHA-L-FUCOSYLTRANSFERASE 9"/>
    <property type="match status" value="1"/>
</dbReference>
<dbReference type="OMA" id="FWLVSNC"/>
<dbReference type="InterPro" id="IPR055270">
    <property type="entry name" value="Glyco_tran_10_C"/>
</dbReference>
<evidence type="ECO:0000256" key="22">
    <source>
        <dbReference type="ARBA" id="ARBA00043828"/>
    </source>
</evidence>
<evidence type="ECO:0000313" key="28">
    <source>
        <dbReference type="Ensembl" id="ENSOMEP00000029777.1"/>
    </source>
</evidence>
<keyword evidence="10 24" id="KW-0333">Golgi apparatus</keyword>
<evidence type="ECO:0000256" key="12">
    <source>
        <dbReference type="ARBA" id="ARBA00023136"/>
    </source>
</evidence>
<evidence type="ECO:0000256" key="1">
    <source>
        <dbReference type="ARBA" id="ARBA00004922"/>
    </source>
</evidence>
<keyword evidence="7 24" id="KW-0812">Transmembrane</keyword>
<evidence type="ECO:0000259" key="26">
    <source>
        <dbReference type="Pfam" id="PF00852"/>
    </source>
</evidence>
<evidence type="ECO:0000256" key="20">
    <source>
        <dbReference type="ARBA" id="ARBA00036757"/>
    </source>
</evidence>
<evidence type="ECO:0000256" key="13">
    <source>
        <dbReference type="ARBA" id="ARBA00023157"/>
    </source>
</evidence>
<comment type="catalytic activity">
    <reaction evidence="18">
        <text>alpha-N-glycoloylneuraminosyl-(2-&gt;3)-beta-D-galactosyl-(1-&gt;4)-N-acetyl-beta-D-glucosaminyl-(1-&gt;3)-beta-D-galactosyl-(1-&gt;4)-N-acetyl-beta-D-glucosaminyl-(1-&gt;3)-beta-D-galactosyl-(1-&gt;4)-beta-D-glucosyl-(1&lt;-&gt;1')-ceramide + GDP-beta-L-fucose = alpha-N-glycoloylneuraminosyl-(2-&gt;3)-beta-D-galactosyl-(1-&gt;4)-N-acetyl-beta-D-glucosaminyl-(1-&gt;3)-beta-D-galactosyl-(1-&gt;4)-[alpha-L-fucosyl-(1-&gt;3)]-N-acetyl-beta-D-glucosaminyl-(1-&gt;3)-beta-D-galactosyl-(1-&gt;4)-beta-D-glucosyl-(1&lt;-&gt;1')-ceramide + GDP + H(+)</text>
        <dbReference type="Rhea" id="RHEA:48388"/>
        <dbReference type="ChEBI" id="CHEBI:15378"/>
        <dbReference type="ChEBI" id="CHEBI:57273"/>
        <dbReference type="ChEBI" id="CHEBI:58189"/>
        <dbReference type="ChEBI" id="CHEBI:90383"/>
        <dbReference type="ChEBI" id="CHEBI:90384"/>
    </reaction>
    <physiologicalReaction direction="left-to-right" evidence="18">
        <dbReference type="Rhea" id="RHEA:48389"/>
    </physiologicalReaction>
</comment>
<dbReference type="GO" id="GO:0006629">
    <property type="term" value="P:lipid metabolic process"/>
    <property type="evidence" value="ECO:0007669"/>
    <property type="project" value="UniProtKB-KW"/>
</dbReference>
<evidence type="ECO:0000256" key="8">
    <source>
        <dbReference type="ARBA" id="ARBA00022968"/>
    </source>
</evidence>
<feature type="domain" description="Fucosyltransferase C-terminal" evidence="26">
    <location>
        <begin position="266"/>
        <end position="439"/>
    </location>
</feature>
<evidence type="ECO:0000256" key="25">
    <source>
        <dbReference type="SAM" id="MobiDB-lite"/>
    </source>
</evidence>
<keyword evidence="9 24" id="KW-1133">Transmembrane helix</keyword>
<keyword evidence="6 24" id="KW-0808">Transferase</keyword>
<dbReference type="PaxDb" id="30732-ENSOMEP00000029777"/>
<evidence type="ECO:0000256" key="3">
    <source>
        <dbReference type="ARBA" id="ARBA00008919"/>
    </source>
</evidence>
<keyword evidence="14" id="KW-0325">Glycoprotein</keyword>
<evidence type="ECO:0000256" key="18">
    <source>
        <dbReference type="ARBA" id="ARBA00036295"/>
    </source>
</evidence>
<dbReference type="Pfam" id="PF00852">
    <property type="entry name" value="Glyco_transf_10"/>
    <property type="match status" value="1"/>
</dbReference>
<comment type="catalytic activity">
    <reaction evidence="23">
        <text>an alpha-L-Fuc-(1-&gt;2)-beta-D-Gal-(1-&gt;4)-beta-D-GlcNAc derivative + GDP-beta-L-fucose = an alpha-L-Fuc-(1-&gt;2)-beta-D-Gal-(1-&gt;4)-[alpha-L-Fuc-(1-&gt;3)]-beta-D-GlcNAc derivative + GDP + H(+)</text>
        <dbReference type="Rhea" id="RHEA:77191"/>
        <dbReference type="ChEBI" id="CHEBI:15378"/>
        <dbReference type="ChEBI" id="CHEBI:57273"/>
        <dbReference type="ChEBI" id="CHEBI:58189"/>
        <dbReference type="ChEBI" id="CHEBI:133510"/>
        <dbReference type="ChEBI" id="CHEBI:195560"/>
    </reaction>
    <physiologicalReaction direction="left-to-right" evidence="23">
        <dbReference type="Rhea" id="RHEA:77192"/>
    </physiologicalReaction>
</comment>
<dbReference type="Ensembl" id="ENSOMET00000019583.1">
    <property type="protein sequence ID" value="ENSOMEP00000029777.1"/>
    <property type="gene ID" value="ENSOMEG00000013640.1"/>
</dbReference>
<comment type="catalytic activity">
    <reaction evidence="22">
        <text>beta-D-Gal-(1-&gt;4)-beta-D-GlcNAc-(1-&gt;3)-beta-D-Gal-(1-&gt;4)-D-Glc + GDP-beta-L-fucose = beta-D-Gal-(1-&gt;4)-[alpha-L-Fuc-(1-&gt;3)]-beta-D-GlcNAc-(1-&gt;3)-beta-D-Gal-(1-&gt;4)-D-Glc + GDP + H(+)</text>
        <dbReference type="Rhea" id="RHEA:77187"/>
        <dbReference type="ChEBI" id="CHEBI:15378"/>
        <dbReference type="ChEBI" id="CHEBI:57273"/>
        <dbReference type="ChEBI" id="CHEBI:58189"/>
        <dbReference type="ChEBI" id="CHEBI:60239"/>
        <dbReference type="ChEBI" id="CHEBI:61352"/>
    </reaction>
    <physiologicalReaction direction="left-to-right" evidence="22">
        <dbReference type="Rhea" id="RHEA:77188"/>
    </physiologicalReaction>
</comment>
<dbReference type="GO" id="GO:0032580">
    <property type="term" value="C:Golgi cisterna membrane"/>
    <property type="evidence" value="ECO:0007669"/>
    <property type="project" value="UniProtKB-SubCell"/>
</dbReference>
<dbReference type="Gene3D" id="3.40.50.11660">
    <property type="entry name" value="Glycosyl transferase family 10, C-terminal domain"/>
    <property type="match status" value="1"/>
</dbReference>
<evidence type="ECO:0000256" key="19">
    <source>
        <dbReference type="ARBA" id="ARBA00036481"/>
    </source>
</evidence>
<keyword evidence="12 24" id="KW-0472">Membrane</keyword>
<dbReference type="Pfam" id="PF17039">
    <property type="entry name" value="Glyco_tran_10_N"/>
    <property type="match status" value="1"/>
</dbReference>
<dbReference type="SUPFAM" id="SSF53756">
    <property type="entry name" value="UDP-Glycosyltransferase/glycogen phosphorylase"/>
    <property type="match status" value="1"/>
</dbReference>
<keyword evidence="11" id="KW-0443">Lipid metabolism</keyword>
<reference evidence="28" key="2">
    <citation type="submission" date="2025-09" db="UniProtKB">
        <authorList>
            <consortium name="Ensembl"/>
        </authorList>
    </citation>
    <scope>IDENTIFICATION</scope>
</reference>
<organism evidence="28 29">
    <name type="scientific">Oryzias melastigma</name>
    <name type="common">Marine medaka</name>
    <dbReference type="NCBI Taxonomy" id="30732"/>
    <lineage>
        <taxon>Eukaryota</taxon>
        <taxon>Metazoa</taxon>
        <taxon>Chordata</taxon>
        <taxon>Craniata</taxon>
        <taxon>Vertebrata</taxon>
        <taxon>Euteleostomi</taxon>
        <taxon>Actinopterygii</taxon>
        <taxon>Neopterygii</taxon>
        <taxon>Teleostei</taxon>
        <taxon>Neoteleostei</taxon>
        <taxon>Acanthomorphata</taxon>
        <taxon>Ovalentaria</taxon>
        <taxon>Atherinomorphae</taxon>
        <taxon>Beloniformes</taxon>
        <taxon>Adrianichthyidae</taxon>
        <taxon>Oryziinae</taxon>
        <taxon>Oryzias</taxon>
    </lineage>
</organism>
<evidence type="ECO:0000256" key="21">
    <source>
        <dbReference type="ARBA" id="ARBA00037848"/>
    </source>
</evidence>
<evidence type="ECO:0000256" key="24">
    <source>
        <dbReference type="RuleBase" id="RU003832"/>
    </source>
</evidence>
<evidence type="ECO:0000256" key="14">
    <source>
        <dbReference type="ARBA" id="ARBA00023180"/>
    </source>
</evidence>
<comment type="subcellular location">
    <subcellularLocation>
        <location evidence="24">Golgi apparatus</location>
        <location evidence="24">Golgi stack membrane</location>
        <topology evidence="24">Single-pass type II membrane protein</topology>
    </subcellularLocation>
    <subcellularLocation>
        <location evidence="21">Golgi apparatus</location>
        <location evidence="21">trans-Golgi network membrane</location>
        <topology evidence="21">Single-pass type II membrane protein</topology>
    </subcellularLocation>
</comment>
<protein>
    <recommendedName>
        <fullName evidence="24">Fucosyltransferase</fullName>
        <ecNumber evidence="24">2.4.1.-</ecNumber>
    </recommendedName>
</protein>
<comment type="similarity">
    <text evidence="3 24">Belongs to the glycosyltransferase 10 family.</text>
</comment>
<evidence type="ECO:0000256" key="9">
    <source>
        <dbReference type="ARBA" id="ARBA00022989"/>
    </source>
</evidence>
<evidence type="ECO:0000256" key="17">
    <source>
        <dbReference type="ARBA" id="ARBA00036234"/>
    </source>
</evidence>
<evidence type="ECO:0000256" key="4">
    <source>
        <dbReference type="ARBA" id="ARBA00011738"/>
    </source>
</evidence>
<evidence type="ECO:0000256" key="10">
    <source>
        <dbReference type="ARBA" id="ARBA00023034"/>
    </source>
</evidence>
<dbReference type="InterPro" id="IPR031481">
    <property type="entry name" value="Glyco_tran_10_N"/>
</dbReference>
<evidence type="ECO:0000256" key="11">
    <source>
        <dbReference type="ARBA" id="ARBA00023098"/>
    </source>
</evidence>
<name>A0A3B3DI54_ORYME</name>
<evidence type="ECO:0000256" key="6">
    <source>
        <dbReference type="ARBA" id="ARBA00022679"/>
    </source>
</evidence>
<feature type="domain" description="Fucosyltransferase N-terminal" evidence="27">
    <location>
        <begin position="146"/>
        <end position="251"/>
    </location>
</feature>
<keyword evidence="29" id="KW-1185">Reference proteome</keyword>
<evidence type="ECO:0000259" key="27">
    <source>
        <dbReference type="Pfam" id="PF17039"/>
    </source>
</evidence>
<dbReference type="AlphaFoldDB" id="A0A3B3DI54"/>
<evidence type="ECO:0000313" key="29">
    <source>
        <dbReference type="Proteomes" id="UP000261560"/>
    </source>
</evidence>
<dbReference type="GO" id="GO:0017083">
    <property type="term" value="F:4-galactosyl-N-acetylglucosaminide 3-alpha-L-fucosyltransferase activity"/>
    <property type="evidence" value="ECO:0007669"/>
    <property type="project" value="UniProtKB-EC"/>
</dbReference>
<evidence type="ECO:0000256" key="16">
    <source>
        <dbReference type="ARBA" id="ARBA00036053"/>
    </source>
</evidence>
<comment type="catalytic activity">
    <reaction evidence="16">
        <text>alpha-D-galactosyl-(1-&gt;3)-beta-D-galactosyl-(1-&gt;4)-N-acetyl-beta-D-glucosaminyl-(1-&gt;3)-beta-D-galactosyl-(1-&gt;4)-beta-D-glucosyl-(1&lt;-&gt;1')-ceramide + GDP-beta-L-fucose = a neolactoside IV(3)-alpha-Gal,III(3)-alpha-Fuc-nLc4Cer + GDP + H(+)</text>
        <dbReference type="Rhea" id="RHEA:48380"/>
        <dbReference type="ChEBI" id="CHEBI:15378"/>
        <dbReference type="ChEBI" id="CHEBI:57273"/>
        <dbReference type="ChEBI" id="CHEBI:58189"/>
        <dbReference type="ChEBI" id="CHEBI:90380"/>
        <dbReference type="ChEBI" id="CHEBI:90381"/>
    </reaction>
    <physiologicalReaction direction="left-to-right" evidence="16">
        <dbReference type="Rhea" id="RHEA:48381"/>
    </physiologicalReaction>
</comment>
<comment type="catalytic activity">
    <reaction evidence="15">
        <text>a beta-D-galactosyl-(1-&gt;4)-N-acetyl-beta-D-glucosaminyl derivative + GDP-beta-L-fucose = a beta-D-galactosyl-(1-&gt;4)-[alpha-L-fucosyl-(1-&gt;3)]-N-acetyl-beta-D-glucosaminyl derivative + GDP + H(+)</text>
        <dbReference type="Rhea" id="RHEA:14257"/>
        <dbReference type="ChEBI" id="CHEBI:15378"/>
        <dbReference type="ChEBI" id="CHEBI:57273"/>
        <dbReference type="ChEBI" id="CHEBI:58189"/>
        <dbReference type="ChEBI" id="CHEBI:133507"/>
        <dbReference type="ChEBI" id="CHEBI:137941"/>
        <dbReference type="EC" id="2.4.1.152"/>
    </reaction>
    <physiologicalReaction direction="left-to-right" evidence="15">
        <dbReference type="Rhea" id="RHEA:14258"/>
    </physiologicalReaction>
</comment>
<comment type="pathway">
    <text evidence="1">Protein modification; protein glycosylation.</text>
</comment>
<dbReference type="EC" id="2.4.1.-" evidence="24"/>
<evidence type="ECO:0000256" key="7">
    <source>
        <dbReference type="ARBA" id="ARBA00022692"/>
    </source>
</evidence>
<comment type="catalytic activity">
    <reaction evidence="20">
        <text>a neolactoside nLc4Cer + GDP-beta-L-fucose = a neolactoside III(3)-alpha-Fuc-nLc4Cer + GDP + H(+)</text>
        <dbReference type="Rhea" id="RHEA:48376"/>
        <dbReference type="ChEBI" id="CHEBI:15378"/>
        <dbReference type="ChEBI" id="CHEBI:57273"/>
        <dbReference type="ChEBI" id="CHEBI:58189"/>
        <dbReference type="ChEBI" id="CHEBI:90376"/>
        <dbReference type="ChEBI" id="CHEBI:90379"/>
    </reaction>
    <physiologicalReaction direction="left-to-right" evidence="20">
        <dbReference type="Rhea" id="RHEA:48377"/>
    </physiologicalReaction>
</comment>
<evidence type="ECO:0000256" key="2">
    <source>
        <dbReference type="ARBA" id="ARBA00004934"/>
    </source>
</evidence>
<keyword evidence="13" id="KW-1015">Disulfide bond</keyword>
<proteinExistence type="inferred from homology"/>
<dbReference type="STRING" id="30732.ENSOMEP00000029777"/>
<dbReference type="InterPro" id="IPR001503">
    <property type="entry name" value="Glyco_trans_10"/>
</dbReference>
<comment type="catalytic activity">
    <reaction evidence="19">
        <text>an N-acetyl-alpha-neuraminyl-(2-&gt;3)-beta-D-galactosyl-(1-&gt;4)-N-acetyl-beta-D-glucosaminyl derivative + GDP-beta-L-fucose = an alpha-Neu5Ac-(2-&gt;3)-beta-D-Gal-(1-&gt;4)-[alpha-L-Fuc-(1-&gt;3)]-beta-D-GlcNAc derivative + GDP + H(+)</text>
        <dbReference type="Rhea" id="RHEA:56076"/>
        <dbReference type="ChEBI" id="CHEBI:15378"/>
        <dbReference type="ChEBI" id="CHEBI:57273"/>
        <dbReference type="ChEBI" id="CHEBI:58189"/>
        <dbReference type="ChEBI" id="CHEBI:136545"/>
        <dbReference type="ChEBI" id="CHEBI:139509"/>
    </reaction>
    <physiologicalReaction direction="left-to-right" evidence="19">
        <dbReference type="Rhea" id="RHEA:56077"/>
    </physiologicalReaction>
</comment>
<comment type="catalytic activity">
    <reaction evidence="17">
        <text>an alpha-Neu5Ac-(2-&gt;3)-beta-D-Gal-(1-&gt;4)-beta-D-GlcNAc-(1-&gt;3)-beta-D-Gal-(1-&gt;4)-beta-D-GlcNAc derivative + GDP-beta-L-fucose = an alpha-Neu5Ac-(2-&gt;3)-beta-D-Gal-(1-&gt;4)-beta-D-GlcNAc-(1-&gt;3)-beta-D-Gal-(1-&gt;4)-[alpha-L-Fuc-(1-&gt;3)]-beta-D-GlcNAc derivative + GDP + H(+)</text>
        <dbReference type="Rhea" id="RHEA:68044"/>
        <dbReference type="ChEBI" id="CHEBI:15378"/>
        <dbReference type="ChEBI" id="CHEBI:57273"/>
        <dbReference type="ChEBI" id="CHEBI:58189"/>
        <dbReference type="ChEBI" id="CHEBI:145343"/>
        <dbReference type="ChEBI" id="CHEBI:176900"/>
    </reaction>
    <physiologicalReaction direction="left-to-right" evidence="17">
        <dbReference type="Rhea" id="RHEA:68045"/>
    </physiologicalReaction>
</comment>
<dbReference type="Proteomes" id="UP000261560">
    <property type="component" value="Unplaced"/>
</dbReference>
<comment type="subunit">
    <text evidence="4">Homodimer.</text>
</comment>
<comment type="pathway">
    <text evidence="2">Glycolipid biosynthesis.</text>
</comment>
<reference evidence="28" key="1">
    <citation type="submission" date="2025-08" db="UniProtKB">
        <authorList>
            <consortium name="Ensembl"/>
        </authorList>
    </citation>
    <scope>IDENTIFICATION</scope>
</reference>
<evidence type="ECO:0000256" key="5">
    <source>
        <dbReference type="ARBA" id="ARBA00022676"/>
    </source>
</evidence>
<keyword evidence="8" id="KW-0735">Signal-anchor</keyword>
<feature type="region of interest" description="Disordered" evidence="25">
    <location>
        <begin position="53"/>
        <end position="73"/>
    </location>
</feature>
<accession>A0A3B3DI54</accession>